<gene>
    <name evidence="2" type="ORF">EJN92_01755</name>
</gene>
<evidence type="ECO:0000256" key="1">
    <source>
        <dbReference type="SAM" id="SignalP"/>
    </source>
</evidence>
<name>A0A3Q9BNA4_9BURK</name>
<feature type="signal peptide" evidence="1">
    <location>
        <begin position="1"/>
        <end position="23"/>
    </location>
</feature>
<protein>
    <submittedName>
        <fullName evidence="2">Uncharacterized protein</fullName>
    </submittedName>
</protein>
<dbReference type="EMBL" id="CP034464">
    <property type="protein sequence ID" value="AZP10861.1"/>
    <property type="molecule type" value="Genomic_DNA"/>
</dbReference>
<dbReference type="Proteomes" id="UP000275663">
    <property type="component" value="Chromosome"/>
</dbReference>
<dbReference type="KEGG" id="upv:EJN92_01755"/>
<dbReference type="AlphaFoldDB" id="A0A3Q9BNA4"/>
<accession>A0A3Q9BNA4</accession>
<feature type="chain" id="PRO_5018603120" evidence="1">
    <location>
        <begin position="24"/>
        <end position="293"/>
    </location>
</feature>
<evidence type="ECO:0000313" key="3">
    <source>
        <dbReference type="Proteomes" id="UP000275663"/>
    </source>
</evidence>
<sequence length="293" mass="32111">MKKNALLTGLFCALFSAAISAQANPQANPTTSPLTSPLTNQASAETAAASAAEASAEPIAEVDVSATKNPDWKPYRVMLKGLTAFEQQHALAPQASAKFILKPRNATATLSGVALRLASDAHSLAIALADNGTFTLPRDAQAEQDNAELMINRKKELFRWWPYVRSPQLAAHQRRLGDLRLECQMFWAIHYDDLPFMARNFVRALGGPCKSSKVMLSFPADFTDLRSASLIQGERRLAIMMEKPEKSNKPVASFSPPLFDTSFSDDAIIELEYEAAPDASKINYQGLHVRVNF</sequence>
<reference evidence="2 3" key="1">
    <citation type="journal article" date="2011" name="Int. J. Syst. Evol. Microbiol.">
        <title>Description of Undibacterium oligocarboniphilum sp. nov., isolated from purified water, and Undibacterium pigrum strain CCUG 49012 as the type strain of Undibacterium parvum sp. nov., and emended descriptions of the genus Undibacterium and the species Undibacterium pigrum.</title>
        <authorList>
            <person name="Eder W."/>
            <person name="Wanner G."/>
            <person name="Ludwig W."/>
            <person name="Busse H.J."/>
            <person name="Ziemke-Kageler F."/>
            <person name="Lang E."/>
        </authorList>
    </citation>
    <scope>NUCLEOTIDE SEQUENCE [LARGE SCALE GENOMIC DNA]</scope>
    <source>
        <strain evidence="2 3">DSM 23061</strain>
    </source>
</reference>
<proteinExistence type="predicted"/>
<organism evidence="2 3">
    <name type="scientific">Undibacterium parvum</name>
    <dbReference type="NCBI Taxonomy" id="401471"/>
    <lineage>
        <taxon>Bacteria</taxon>
        <taxon>Pseudomonadati</taxon>
        <taxon>Pseudomonadota</taxon>
        <taxon>Betaproteobacteria</taxon>
        <taxon>Burkholderiales</taxon>
        <taxon>Oxalobacteraceae</taxon>
        <taxon>Undibacterium</taxon>
    </lineage>
</organism>
<keyword evidence="3" id="KW-1185">Reference proteome</keyword>
<dbReference type="OrthoDB" id="8756031at2"/>
<keyword evidence="1" id="KW-0732">Signal</keyword>
<evidence type="ECO:0000313" key="2">
    <source>
        <dbReference type="EMBL" id="AZP10861.1"/>
    </source>
</evidence>
<dbReference type="RefSeq" id="WP_126126260.1">
    <property type="nucleotide sequence ID" value="NZ_CP034464.1"/>
</dbReference>